<dbReference type="Gene3D" id="3.10.20.30">
    <property type="match status" value="1"/>
</dbReference>
<organism evidence="2 3">
    <name type="scientific">Acetoanaerobium noterae</name>
    <dbReference type="NCBI Taxonomy" id="745369"/>
    <lineage>
        <taxon>Bacteria</taxon>
        <taxon>Bacillati</taxon>
        <taxon>Bacillota</taxon>
        <taxon>Clostridia</taxon>
        <taxon>Peptostreptococcales</taxon>
        <taxon>Filifactoraceae</taxon>
        <taxon>Acetoanaerobium</taxon>
    </lineage>
</organism>
<evidence type="ECO:0000259" key="1">
    <source>
        <dbReference type="PROSITE" id="PS51085"/>
    </source>
</evidence>
<dbReference type="InterPro" id="IPR052911">
    <property type="entry name" value="Corrinoid_activation_enz"/>
</dbReference>
<name>A0A1T5C1D1_9FIRM</name>
<dbReference type="Pfam" id="PF17650">
    <property type="entry name" value="RACo_linker"/>
    <property type="match status" value="1"/>
</dbReference>
<dbReference type="InterPro" id="IPR041414">
    <property type="entry name" value="Raco-like_middle"/>
</dbReference>
<dbReference type="Pfam" id="PF00111">
    <property type="entry name" value="Fer2"/>
    <property type="match status" value="1"/>
</dbReference>
<dbReference type="Proteomes" id="UP000243406">
    <property type="component" value="Unassembled WGS sequence"/>
</dbReference>
<dbReference type="CDD" id="cd00207">
    <property type="entry name" value="fer2"/>
    <property type="match status" value="1"/>
</dbReference>
<dbReference type="InterPro" id="IPR043129">
    <property type="entry name" value="ATPase_NBD"/>
</dbReference>
<feature type="domain" description="2Fe-2S ferredoxin-type" evidence="1">
    <location>
        <begin position="12"/>
        <end position="102"/>
    </location>
</feature>
<accession>A0A1T5C1D1</accession>
<dbReference type="InterPro" id="IPR027980">
    <property type="entry name" value="RACo_C"/>
</dbReference>
<dbReference type="InterPro" id="IPR036010">
    <property type="entry name" value="2Fe-2S_ferredoxin-like_sf"/>
</dbReference>
<proteinExistence type="predicted"/>
<gene>
    <name evidence="2" type="ORF">SAMN02745120_1928</name>
</gene>
<dbReference type="NCBIfam" id="NF040756">
    <property type="entry name" value="corr_regen_AcsV"/>
    <property type="match status" value="1"/>
</dbReference>
<dbReference type="InterPro" id="IPR040506">
    <property type="entry name" value="RACo_linker"/>
</dbReference>
<dbReference type="AlphaFoldDB" id="A0A1T5C1D1"/>
<dbReference type="SUPFAM" id="SSF53067">
    <property type="entry name" value="Actin-like ATPase domain"/>
    <property type="match status" value="1"/>
</dbReference>
<dbReference type="Gene3D" id="3.30.420.480">
    <property type="entry name" value="Domain of unknown function (DUF4445)"/>
    <property type="match status" value="1"/>
</dbReference>
<dbReference type="PANTHER" id="PTHR42895:SF2">
    <property type="entry name" value="IRON-SULFUR CLUSTER PROTEIN"/>
    <property type="match status" value="1"/>
</dbReference>
<protein>
    <submittedName>
        <fullName evidence="2">Uncharacterized 2Fe-2 and 4Fe-4S clusters-containing protein, contains DUF4445 domain</fullName>
    </submittedName>
</protein>
<evidence type="ECO:0000313" key="3">
    <source>
        <dbReference type="Proteomes" id="UP000243406"/>
    </source>
</evidence>
<dbReference type="PANTHER" id="PTHR42895">
    <property type="entry name" value="IRON-SULFUR CLUSTER-BINDING PROTEIN-RELATED"/>
    <property type="match status" value="1"/>
</dbReference>
<dbReference type="Gene3D" id="3.10.20.880">
    <property type="match status" value="1"/>
</dbReference>
<dbReference type="Pfam" id="PF17651">
    <property type="entry name" value="Raco_middle"/>
    <property type="match status" value="1"/>
</dbReference>
<dbReference type="PROSITE" id="PS51085">
    <property type="entry name" value="2FE2S_FER_2"/>
    <property type="match status" value="1"/>
</dbReference>
<dbReference type="InterPro" id="IPR042259">
    <property type="entry name" value="Raco-like_middle_sf"/>
</dbReference>
<dbReference type="InterPro" id="IPR012675">
    <property type="entry name" value="Beta-grasp_dom_sf"/>
</dbReference>
<reference evidence="3" key="1">
    <citation type="submission" date="2017-02" db="EMBL/GenBank/DDBJ databases">
        <authorList>
            <person name="Varghese N."/>
            <person name="Submissions S."/>
        </authorList>
    </citation>
    <scope>NUCLEOTIDE SEQUENCE [LARGE SCALE GENOMIC DNA]</scope>
    <source>
        <strain evidence="3">ATCC 35199</strain>
    </source>
</reference>
<sequence length="653" mass="71945">MGISFKEGRKLPKVTFLPLNKTVIATEGDLLIEVARKHDIFIDAPCNGSKTCGKCKVRISSGEVDTQKNLHITQEEIDNGYVLSCDTRIKSSDITVELINIESSALNNMQIQSISTERDQLIFENSRKQLIDNDMEFGTYVKKDYIEIGLPNLDDNISDFDRLKREMRTKLGYSQVFMRLPMLRKMPFILRNGDFKVTVTHIPRGKRTTVVNIELGNTLDRLFGIALDIGTTSVAASLVDLYSGKLIGRASAGNAQMKYGADVINRIIYSTKKEGLDKLNEAIIKDTINPLLQKMYKEADVDMEEVIAFVASGNTTMTHLFLGVYPDFLRMEPYIPAFLRAPFIQAGQLGLEVNPETFIYIAPNVASYVGGDITAGVLASYIWTDSQNTLFIDLGTNGEIVFGNQDFLMTCACSAGPAFEGGEISSGMRAAPGAIEEVKINDLFSAPIIKIIGEKSPKGICGSGIIDLIAEMFKNKIIDRRGKLIKDNGNPRIKVDEHGIGSYIVASKEEWPDINEDVCITEVDLDNFIRAKGAVYSGAATLISSLGMSFSELDRVMIAGGIGNSLDIENSIIIGLLPDIPRDKFSYIGNSSLIGSYLTLMSEDARKKMECIASQMTYIELSVYPSYMDEFVSACFLPHTNTDDFPSLSSLLG</sequence>
<keyword evidence="3" id="KW-1185">Reference proteome</keyword>
<dbReference type="GO" id="GO:0051536">
    <property type="term" value="F:iron-sulfur cluster binding"/>
    <property type="evidence" value="ECO:0007669"/>
    <property type="project" value="InterPro"/>
</dbReference>
<dbReference type="SUPFAM" id="SSF54292">
    <property type="entry name" value="2Fe-2S ferredoxin-like"/>
    <property type="match status" value="1"/>
</dbReference>
<dbReference type="Pfam" id="PF14574">
    <property type="entry name" value="RACo_C_ter"/>
    <property type="match status" value="1"/>
</dbReference>
<dbReference type="EMBL" id="FUYN01000004">
    <property type="protein sequence ID" value="SKB53063.1"/>
    <property type="molecule type" value="Genomic_DNA"/>
</dbReference>
<dbReference type="InterPro" id="IPR001041">
    <property type="entry name" value="2Fe-2S_ferredoxin-type"/>
</dbReference>
<evidence type="ECO:0000313" key="2">
    <source>
        <dbReference type="EMBL" id="SKB53063.1"/>
    </source>
</evidence>